<dbReference type="Proteomes" id="UP000236500">
    <property type="component" value="Unassembled WGS sequence"/>
</dbReference>
<name>A0ABX4XIE4_9LIST</name>
<accession>A0ABX4XIE4</accession>
<feature type="domain" description="Phage head morphogenesis" evidence="1">
    <location>
        <begin position="36"/>
        <end position="117"/>
    </location>
</feature>
<sequence>MSLTAKEVSEILDTPWSGQTYSDRIWNNYDEMREALHESLTQGLVNGTGNAKMTREFKKIYDNKRANISRLIRTESTYVMNRSAVISYIKDGYKRYEFMAYVDGRTSRICIEHDGKTY</sequence>
<proteinExistence type="predicted"/>
<keyword evidence="3" id="KW-1185">Reference proteome</keyword>
<evidence type="ECO:0000313" key="3">
    <source>
        <dbReference type="Proteomes" id="UP000236500"/>
    </source>
</evidence>
<dbReference type="InterPro" id="IPR006528">
    <property type="entry name" value="Phage_head_morphogenesis_dom"/>
</dbReference>
<organism evidence="2 3">
    <name type="scientific">Listeria newyorkensis</name>
    <dbReference type="NCBI Taxonomy" id="1497681"/>
    <lineage>
        <taxon>Bacteria</taxon>
        <taxon>Bacillati</taxon>
        <taxon>Bacillota</taxon>
        <taxon>Bacilli</taxon>
        <taxon>Bacillales</taxon>
        <taxon>Listeriaceae</taxon>
        <taxon>Listeria</taxon>
    </lineage>
</organism>
<dbReference type="Pfam" id="PF04233">
    <property type="entry name" value="Phage_Mu_F"/>
    <property type="match status" value="1"/>
</dbReference>
<evidence type="ECO:0000313" key="2">
    <source>
        <dbReference type="EMBL" id="PNP88207.1"/>
    </source>
</evidence>
<protein>
    <recommendedName>
        <fullName evidence="1">Phage head morphogenesis domain-containing protein</fullName>
    </recommendedName>
</protein>
<comment type="caution">
    <text evidence="2">The sequence shown here is derived from an EMBL/GenBank/DDBJ whole genome shotgun (WGS) entry which is preliminary data.</text>
</comment>
<dbReference type="EMBL" id="MPDH01000026">
    <property type="protein sequence ID" value="PNP88207.1"/>
    <property type="molecule type" value="Genomic_DNA"/>
</dbReference>
<dbReference type="NCBIfam" id="TIGR01641">
    <property type="entry name" value="phageSPP1_gp7"/>
    <property type="match status" value="1"/>
</dbReference>
<reference evidence="2 3" key="1">
    <citation type="submission" date="2016-11" db="EMBL/GenBank/DDBJ databases">
        <title>Whole Genome Sequence of Listeria newyorkensis.</title>
        <authorList>
            <person name="Frink S."/>
            <person name="Morales C."/>
            <person name="Kiang D."/>
        </authorList>
    </citation>
    <scope>NUCLEOTIDE SEQUENCE [LARGE SCALE GENOMIC DNA]</scope>
    <source>
        <strain evidence="2 3">F1604011-044</strain>
    </source>
</reference>
<gene>
    <name evidence="2" type="ORF">BMT55_15715</name>
</gene>
<evidence type="ECO:0000259" key="1">
    <source>
        <dbReference type="Pfam" id="PF04233"/>
    </source>
</evidence>
<dbReference type="RefSeq" id="WP_103035058.1">
    <property type="nucleotide sequence ID" value="NZ_MPDH01000026.1"/>
</dbReference>